<feature type="region of interest" description="Disordered" evidence="1">
    <location>
        <begin position="95"/>
        <end position="124"/>
    </location>
</feature>
<accession>A0A1I4T531</accession>
<dbReference type="Proteomes" id="UP000199561">
    <property type="component" value="Unassembled WGS sequence"/>
</dbReference>
<organism evidence="3 4">
    <name type="scientific">Nitrosomonas nitrosa</name>
    <dbReference type="NCBI Taxonomy" id="52442"/>
    <lineage>
        <taxon>Bacteria</taxon>
        <taxon>Pseudomonadati</taxon>
        <taxon>Pseudomonadota</taxon>
        <taxon>Betaproteobacteria</taxon>
        <taxon>Nitrosomonadales</taxon>
        <taxon>Nitrosomonadaceae</taxon>
        <taxon>Nitrosomonas</taxon>
    </lineage>
</organism>
<gene>
    <name evidence="3" type="ORF">SAMN05421880_12922</name>
</gene>
<dbReference type="STRING" id="52442.SAMN05421880_12922"/>
<evidence type="ECO:0000313" key="4">
    <source>
        <dbReference type="Proteomes" id="UP000199561"/>
    </source>
</evidence>
<dbReference type="InterPro" id="IPR010093">
    <property type="entry name" value="SinI_DNA-bd"/>
</dbReference>
<evidence type="ECO:0000313" key="3">
    <source>
        <dbReference type="EMBL" id="SFM71864.1"/>
    </source>
</evidence>
<proteinExistence type="predicted"/>
<dbReference type="Pfam" id="PF12728">
    <property type="entry name" value="HTH_17"/>
    <property type="match status" value="1"/>
</dbReference>
<dbReference type="InterPro" id="IPR041657">
    <property type="entry name" value="HTH_17"/>
</dbReference>
<feature type="compositionally biased region" description="Basic and acidic residues" evidence="1">
    <location>
        <begin position="95"/>
        <end position="105"/>
    </location>
</feature>
<dbReference type="AlphaFoldDB" id="A0A1I4T531"/>
<name>A0A1I4T531_9PROT</name>
<evidence type="ECO:0000259" key="2">
    <source>
        <dbReference type="Pfam" id="PF12728"/>
    </source>
</evidence>
<reference evidence="3 4" key="1">
    <citation type="submission" date="2016-10" db="EMBL/GenBank/DDBJ databases">
        <authorList>
            <person name="de Groot N.N."/>
        </authorList>
    </citation>
    <scope>NUCLEOTIDE SEQUENCE [LARGE SCALE GENOMIC DNA]</scope>
    <source>
        <strain evidence="3 4">Nm146</strain>
    </source>
</reference>
<dbReference type="NCBIfam" id="TIGR01764">
    <property type="entry name" value="excise"/>
    <property type="match status" value="1"/>
</dbReference>
<dbReference type="InterPro" id="IPR009061">
    <property type="entry name" value="DNA-bd_dom_put_sf"/>
</dbReference>
<dbReference type="EMBL" id="FOUF01000029">
    <property type="protein sequence ID" value="SFM71864.1"/>
    <property type="molecule type" value="Genomic_DNA"/>
</dbReference>
<dbReference type="SUPFAM" id="SSF46955">
    <property type="entry name" value="Putative DNA-binding domain"/>
    <property type="match status" value="1"/>
</dbReference>
<dbReference type="GO" id="GO:0003677">
    <property type="term" value="F:DNA binding"/>
    <property type="evidence" value="ECO:0007669"/>
    <property type="project" value="InterPro"/>
</dbReference>
<keyword evidence="4" id="KW-1185">Reference proteome</keyword>
<evidence type="ECO:0000256" key="1">
    <source>
        <dbReference type="SAM" id="MobiDB-lite"/>
    </source>
</evidence>
<feature type="domain" description="Helix-turn-helix" evidence="2">
    <location>
        <begin position="40"/>
        <end position="88"/>
    </location>
</feature>
<protein>
    <submittedName>
        <fullName evidence="3">Transcriptional regulator, AlpA family</fullName>
    </submittedName>
</protein>
<sequence>MTFGILGVISCKVLQEFPRARPRDDGTCGGGMTARQQAIFTLDELATYLKVGKRTLYRLAAHGEIPAFKVGGTWRFRQSEIDQWINDQIQAGRKKEVIRTDEQPKSAKHPVLPGRAIHSRRQTD</sequence>